<dbReference type="Pfam" id="PF13490">
    <property type="entry name" value="zf-HC2"/>
    <property type="match status" value="1"/>
</dbReference>
<dbReference type="NCBIfam" id="TIGR03988">
    <property type="entry name" value="antisig_RsrA"/>
    <property type="match status" value="1"/>
</dbReference>
<evidence type="ECO:0000313" key="3">
    <source>
        <dbReference type="Proteomes" id="UP001500635"/>
    </source>
</evidence>
<comment type="caution">
    <text evidence="2">The sequence shown here is derived from an EMBL/GenBank/DDBJ whole genome shotgun (WGS) entry which is preliminary data.</text>
</comment>
<keyword evidence="3" id="KW-1185">Reference proteome</keyword>
<name>A0ABP8K1I7_9ACTN</name>
<proteinExistence type="predicted"/>
<gene>
    <name evidence="2" type="ORF">GCM10023147_36200</name>
</gene>
<sequence>MTGTYSSGGNPDEELDCSAVMVDVWLLLDNECDADAKRRLQAHIDGCSQCLEHFGIEQQIKSLVSRKCGGEQAPESLKTRLTLQLRETTVVYRSTSSE</sequence>
<dbReference type="Proteomes" id="UP001500635">
    <property type="component" value="Unassembled WGS sequence"/>
</dbReference>
<evidence type="ECO:0000259" key="1">
    <source>
        <dbReference type="Pfam" id="PF13490"/>
    </source>
</evidence>
<reference evidence="3" key="1">
    <citation type="journal article" date="2019" name="Int. J. Syst. Evol. Microbiol.">
        <title>The Global Catalogue of Microorganisms (GCM) 10K type strain sequencing project: providing services to taxonomists for standard genome sequencing and annotation.</title>
        <authorList>
            <consortium name="The Broad Institute Genomics Platform"/>
            <consortium name="The Broad Institute Genome Sequencing Center for Infectious Disease"/>
            <person name="Wu L."/>
            <person name="Ma J."/>
        </authorList>
    </citation>
    <scope>NUCLEOTIDE SEQUENCE [LARGE SCALE GENOMIC DNA]</scope>
    <source>
        <strain evidence="3">JCM 17688</strain>
    </source>
</reference>
<feature type="domain" description="Putative zinc-finger" evidence="1">
    <location>
        <begin position="17"/>
        <end position="50"/>
    </location>
</feature>
<organism evidence="2 3">
    <name type="scientific">Tsukamurella soli</name>
    <dbReference type="NCBI Taxonomy" id="644556"/>
    <lineage>
        <taxon>Bacteria</taxon>
        <taxon>Bacillati</taxon>
        <taxon>Actinomycetota</taxon>
        <taxon>Actinomycetes</taxon>
        <taxon>Mycobacteriales</taxon>
        <taxon>Tsukamurellaceae</taxon>
        <taxon>Tsukamurella</taxon>
    </lineage>
</organism>
<dbReference type="RefSeq" id="WP_344998583.1">
    <property type="nucleotide sequence ID" value="NZ_BAABFR010000067.1"/>
</dbReference>
<dbReference type="InterPro" id="IPR027383">
    <property type="entry name" value="Znf_put"/>
</dbReference>
<accession>A0ABP8K1I7</accession>
<protein>
    <recommendedName>
        <fullName evidence="1">Putative zinc-finger domain-containing protein</fullName>
    </recommendedName>
</protein>
<dbReference type="InterPro" id="IPR024020">
    <property type="entry name" value="Anit_sigma_mycothiol_RsrA"/>
</dbReference>
<evidence type="ECO:0000313" key="2">
    <source>
        <dbReference type="EMBL" id="GAA4399169.1"/>
    </source>
</evidence>
<dbReference type="EMBL" id="BAABFR010000067">
    <property type="protein sequence ID" value="GAA4399169.1"/>
    <property type="molecule type" value="Genomic_DNA"/>
</dbReference>